<dbReference type="EMBL" id="FZOQ01000008">
    <property type="protein sequence ID" value="SNS53718.1"/>
    <property type="molecule type" value="Genomic_DNA"/>
</dbReference>
<dbReference type="SMART" id="SM00849">
    <property type="entry name" value="Lactamase_B"/>
    <property type="match status" value="1"/>
</dbReference>
<dbReference type="PANTHER" id="PTHR43546">
    <property type="entry name" value="UPF0173 METAL-DEPENDENT HYDROLASE MJ1163-RELATED"/>
    <property type="match status" value="1"/>
</dbReference>
<evidence type="ECO:0000313" key="4">
    <source>
        <dbReference type="EMBL" id="SNS53718.1"/>
    </source>
</evidence>
<dbReference type="SUPFAM" id="SSF56281">
    <property type="entry name" value="Metallo-hydrolase/oxidoreductase"/>
    <property type="match status" value="1"/>
</dbReference>
<comment type="similarity">
    <text evidence="2">Belongs to the UPF0173 family.</text>
</comment>
<dbReference type="RefSeq" id="WP_089319160.1">
    <property type="nucleotide sequence ID" value="NZ_FZOQ01000008.1"/>
</dbReference>
<dbReference type="Pfam" id="PF12706">
    <property type="entry name" value="Lactamase_B_2"/>
    <property type="match status" value="1"/>
</dbReference>
<dbReference type="Proteomes" id="UP000198432">
    <property type="component" value="Unassembled WGS sequence"/>
</dbReference>
<feature type="domain" description="Metallo-beta-lactamase" evidence="3">
    <location>
        <begin position="7"/>
        <end position="190"/>
    </location>
</feature>
<evidence type="ECO:0000256" key="1">
    <source>
        <dbReference type="ARBA" id="ARBA00022801"/>
    </source>
</evidence>
<keyword evidence="1 2" id="KW-0378">Hydrolase</keyword>
<dbReference type="GO" id="GO:0016787">
    <property type="term" value="F:hydrolase activity"/>
    <property type="evidence" value="ECO:0007669"/>
    <property type="project" value="UniProtKB-UniRule"/>
</dbReference>
<proteinExistence type="inferred from homology"/>
<organism evidence="4 5">
    <name type="scientific">Pontibacter ummariensis</name>
    <dbReference type="NCBI Taxonomy" id="1610492"/>
    <lineage>
        <taxon>Bacteria</taxon>
        <taxon>Pseudomonadati</taxon>
        <taxon>Bacteroidota</taxon>
        <taxon>Cytophagia</taxon>
        <taxon>Cytophagales</taxon>
        <taxon>Hymenobacteraceae</taxon>
        <taxon>Pontibacter</taxon>
    </lineage>
</organism>
<dbReference type="OrthoDB" id="9789133at2"/>
<dbReference type="InterPro" id="IPR050114">
    <property type="entry name" value="UPF0173_UPF0282_UlaG_hydrolase"/>
</dbReference>
<evidence type="ECO:0000256" key="2">
    <source>
        <dbReference type="HAMAP-Rule" id="MF_00457"/>
    </source>
</evidence>
<dbReference type="AlphaFoldDB" id="A0A239FB28"/>
<reference evidence="5" key="1">
    <citation type="submission" date="2017-06" db="EMBL/GenBank/DDBJ databases">
        <authorList>
            <person name="Varghese N."/>
            <person name="Submissions S."/>
        </authorList>
    </citation>
    <scope>NUCLEOTIDE SEQUENCE [LARGE SCALE GENOMIC DNA]</scope>
    <source>
        <strain evidence="5">NKM1</strain>
    </source>
</reference>
<keyword evidence="5" id="KW-1185">Reference proteome</keyword>
<protein>
    <recommendedName>
        <fullName evidence="2">UPF0173 metal-dependent hydrolase SAMN06296052_10887</fullName>
    </recommendedName>
</protein>
<dbReference type="NCBIfam" id="NF001911">
    <property type="entry name" value="PRK00685.1"/>
    <property type="match status" value="1"/>
</dbReference>
<evidence type="ECO:0000259" key="3">
    <source>
        <dbReference type="SMART" id="SM00849"/>
    </source>
</evidence>
<accession>A0A239FB28</accession>
<dbReference type="Gene3D" id="3.60.15.10">
    <property type="entry name" value="Ribonuclease Z/Hydroxyacylglutathione hydrolase-like"/>
    <property type="match status" value="1"/>
</dbReference>
<dbReference type="PANTHER" id="PTHR43546:SF3">
    <property type="entry name" value="UPF0173 METAL-DEPENDENT HYDROLASE MJ1163"/>
    <property type="match status" value="1"/>
</dbReference>
<sequence>MEITYYGQSCFLFRIGEHQVLFDPFISPNELASAINVDEIKADYILLSHGHQDHVHDAERIAKNNNSTIVATFEIAAWFGNKGVEKTHPMNTGGKVTLPFGTVKMVNAIHSSSLPDGSYAGSAAGFVVETENKAFYFAGDTALTFDMKLIPEQFDLDFALLPIGDNFTMDIHDAMVAADFVQVDKVIGMHYDTFPYIQIDKDEVKEVAQMADKELILMEIGQTINL</sequence>
<gene>
    <name evidence="4" type="ORF">SAMN06296052_10887</name>
</gene>
<dbReference type="HAMAP" id="MF_00457">
    <property type="entry name" value="UPF0173"/>
    <property type="match status" value="1"/>
</dbReference>
<name>A0A239FB28_9BACT</name>
<evidence type="ECO:0000313" key="5">
    <source>
        <dbReference type="Proteomes" id="UP000198432"/>
    </source>
</evidence>
<dbReference type="InterPro" id="IPR036866">
    <property type="entry name" value="RibonucZ/Hydroxyglut_hydro"/>
</dbReference>
<dbReference type="InterPro" id="IPR022877">
    <property type="entry name" value="UPF0173"/>
</dbReference>
<dbReference type="InterPro" id="IPR001279">
    <property type="entry name" value="Metallo-B-lactamas"/>
</dbReference>